<gene>
    <name evidence="1" type="ORF">C3942_01190</name>
</gene>
<keyword evidence="2" id="KW-1185">Reference proteome</keyword>
<proteinExistence type="predicted"/>
<organism evidence="1 2">
    <name type="scientific">Solimonas fluminis</name>
    <dbReference type="NCBI Taxonomy" id="2086571"/>
    <lineage>
        <taxon>Bacteria</taxon>
        <taxon>Pseudomonadati</taxon>
        <taxon>Pseudomonadota</taxon>
        <taxon>Gammaproteobacteria</taxon>
        <taxon>Nevskiales</taxon>
        <taxon>Nevskiaceae</taxon>
        <taxon>Solimonas</taxon>
    </lineage>
</organism>
<sequence>MNKTSHAIFPDQAAVDACRDLLRDMAGEVADATATLPAGYQRLCAGLESFWESVRERRGELRPVAESAEGAELLGRIGRPFQHLLYSELISSGCDNPVSQLSPLIEDVRSIARAELRTGRRARQRRRQLLERVGEHCRA</sequence>
<evidence type="ECO:0000313" key="1">
    <source>
        <dbReference type="EMBL" id="PPE75537.1"/>
    </source>
</evidence>
<protein>
    <submittedName>
        <fullName evidence="1">Uncharacterized protein</fullName>
    </submittedName>
</protein>
<comment type="caution">
    <text evidence="1">The sequence shown here is derived from an EMBL/GenBank/DDBJ whole genome shotgun (WGS) entry which is preliminary data.</text>
</comment>
<dbReference type="OrthoDB" id="9842167at2"/>
<dbReference type="EMBL" id="PSNW01000001">
    <property type="protein sequence ID" value="PPE75537.1"/>
    <property type="molecule type" value="Genomic_DNA"/>
</dbReference>
<dbReference type="Proteomes" id="UP000238220">
    <property type="component" value="Unassembled WGS sequence"/>
</dbReference>
<name>A0A2S5TKR2_9GAMM</name>
<evidence type="ECO:0000313" key="2">
    <source>
        <dbReference type="Proteomes" id="UP000238220"/>
    </source>
</evidence>
<dbReference type="RefSeq" id="WP_104228503.1">
    <property type="nucleotide sequence ID" value="NZ_PSNW01000001.1"/>
</dbReference>
<reference evidence="1 2" key="1">
    <citation type="submission" date="2018-02" db="EMBL/GenBank/DDBJ databases">
        <title>Genome sequencing of Solimonas sp. HR-BB.</title>
        <authorList>
            <person name="Lee Y."/>
            <person name="Jeon C.O."/>
        </authorList>
    </citation>
    <scope>NUCLEOTIDE SEQUENCE [LARGE SCALE GENOMIC DNA]</scope>
    <source>
        <strain evidence="1 2">HR-BB</strain>
    </source>
</reference>
<dbReference type="AlphaFoldDB" id="A0A2S5TKR2"/>
<accession>A0A2S5TKR2</accession>